<sequence length="332" mass="36340">MPRSRAATADEIRRLARRGELAVSVANADSQERHRLVGGTYSVAFPVVYSGLTRGLEKRRGHNGCAISVRHLTADCLDRFQDDVEAVVHDVVRRAVEPIADLDAWIGGLLTSATVDGHRRRRGAIGALQRPRPPKWLVAALGGDRWLVHLSVQILVWAGHPSTAGAEVWPTSTWAEERSRITGDWGAVADVHRDIDTVLRAMRTRPAWYERYVEGPLGHKRAPVPWFEPETVDGSAGRALDLVGAGERDEVHLQDLAHEAMTAIQARLRAGEDAPSAVADVVELVFGSGGRPPIDRLPLEADLGGEHVTRMMRDRAERDRITAAVLAIVADL</sequence>
<dbReference type="Proteomes" id="UP001143480">
    <property type="component" value="Unassembled WGS sequence"/>
</dbReference>
<evidence type="ECO:0000313" key="2">
    <source>
        <dbReference type="Proteomes" id="UP001143480"/>
    </source>
</evidence>
<reference evidence="1" key="2">
    <citation type="submission" date="2023-01" db="EMBL/GenBank/DDBJ databases">
        <authorList>
            <person name="Sun Q."/>
            <person name="Evtushenko L."/>
        </authorList>
    </citation>
    <scope>NUCLEOTIDE SEQUENCE</scope>
    <source>
        <strain evidence="1">VKM Ac-1321</strain>
    </source>
</reference>
<keyword evidence="2" id="KW-1185">Reference proteome</keyword>
<comment type="caution">
    <text evidence="1">The sequence shown here is derived from an EMBL/GenBank/DDBJ whole genome shotgun (WGS) entry which is preliminary data.</text>
</comment>
<gene>
    <name evidence="1" type="ORF">GCM10017581_057360</name>
</gene>
<accession>A0A9W6KN69</accession>
<organism evidence="1 2">
    <name type="scientific">Dactylosporangium matsuzakiense</name>
    <dbReference type="NCBI Taxonomy" id="53360"/>
    <lineage>
        <taxon>Bacteria</taxon>
        <taxon>Bacillati</taxon>
        <taxon>Actinomycetota</taxon>
        <taxon>Actinomycetes</taxon>
        <taxon>Micromonosporales</taxon>
        <taxon>Micromonosporaceae</taxon>
        <taxon>Dactylosporangium</taxon>
    </lineage>
</organism>
<proteinExistence type="predicted"/>
<reference evidence="1" key="1">
    <citation type="journal article" date="2014" name="Int. J. Syst. Evol. Microbiol.">
        <title>Complete genome sequence of Corynebacterium casei LMG S-19264T (=DSM 44701T), isolated from a smear-ripened cheese.</title>
        <authorList>
            <consortium name="US DOE Joint Genome Institute (JGI-PGF)"/>
            <person name="Walter F."/>
            <person name="Albersmeier A."/>
            <person name="Kalinowski J."/>
            <person name="Ruckert C."/>
        </authorList>
    </citation>
    <scope>NUCLEOTIDE SEQUENCE</scope>
    <source>
        <strain evidence="1">VKM Ac-1321</strain>
    </source>
</reference>
<evidence type="ECO:0000313" key="1">
    <source>
        <dbReference type="EMBL" id="GLL03990.1"/>
    </source>
</evidence>
<dbReference type="RefSeq" id="WP_223095654.1">
    <property type="nucleotide sequence ID" value="NZ_BAAAXA010000001.1"/>
</dbReference>
<dbReference type="AlphaFoldDB" id="A0A9W6KN69"/>
<name>A0A9W6KN69_9ACTN</name>
<protein>
    <submittedName>
        <fullName evidence="1">Uncharacterized protein</fullName>
    </submittedName>
</protein>
<dbReference type="EMBL" id="BSFP01000039">
    <property type="protein sequence ID" value="GLL03990.1"/>
    <property type="molecule type" value="Genomic_DNA"/>
</dbReference>